<organism evidence="7 8">
    <name type="scientific">Pontibacter aquaedesilientis</name>
    <dbReference type="NCBI Taxonomy" id="2766980"/>
    <lineage>
        <taxon>Bacteria</taxon>
        <taxon>Pseudomonadati</taxon>
        <taxon>Bacteroidota</taxon>
        <taxon>Cytophagia</taxon>
        <taxon>Cytophagales</taxon>
        <taxon>Hymenobacteraceae</taxon>
        <taxon>Pontibacter</taxon>
    </lineage>
</organism>
<dbReference type="RefSeq" id="WP_191183060.1">
    <property type="nucleotide sequence ID" value="NZ_JACXAJ010000002.1"/>
</dbReference>
<dbReference type="PANTHER" id="PTHR40277">
    <property type="entry name" value="BLL5419 PROTEIN"/>
    <property type="match status" value="1"/>
</dbReference>
<evidence type="ECO:0000256" key="6">
    <source>
        <dbReference type="SAM" id="Phobius"/>
    </source>
</evidence>
<evidence type="ECO:0000313" key="7">
    <source>
        <dbReference type="EMBL" id="MBD1396923.1"/>
    </source>
</evidence>
<dbReference type="EMBL" id="JACXAJ010000002">
    <property type="protein sequence ID" value="MBD1396923.1"/>
    <property type="molecule type" value="Genomic_DNA"/>
</dbReference>
<keyword evidence="4 6" id="KW-1133">Transmembrane helix</keyword>
<evidence type="ECO:0000256" key="1">
    <source>
        <dbReference type="ARBA" id="ARBA00004651"/>
    </source>
</evidence>
<feature type="transmembrane region" description="Helical" evidence="6">
    <location>
        <begin position="119"/>
        <end position="146"/>
    </location>
</feature>
<evidence type="ECO:0000256" key="5">
    <source>
        <dbReference type="ARBA" id="ARBA00023136"/>
    </source>
</evidence>
<dbReference type="NCBIfam" id="TIGR00374">
    <property type="entry name" value="flippase-like domain"/>
    <property type="match status" value="1"/>
</dbReference>
<name>A0ABR7XF49_9BACT</name>
<dbReference type="Pfam" id="PF03706">
    <property type="entry name" value="LPG_synthase_TM"/>
    <property type="match status" value="2"/>
</dbReference>
<accession>A0ABR7XF49</accession>
<feature type="transmembrane region" description="Helical" evidence="6">
    <location>
        <begin position="153"/>
        <end position="170"/>
    </location>
</feature>
<reference evidence="7 8" key="1">
    <citation type="submission" date="2020-09" db="EMBL/GenBank/DDBJ databases">
        <title>Genome sequencing and assembly of Pontibacter sp.</title>
        <authorList>
            <person name="Chhetri G."/>
        </authorList>
    </citation>
    <scope>NUCLEOTIDE SEQUENCE [LARGE SCALE GENOMIC DNA]</scope>
    <source>
        <strain evidence="7 8">JH31</strain>
    </source>
</reference>
<keyword evidence="5 6" id="KW-0472">Membrane</keyword>
<evidence type="ECO:0000313" key="8">
    <source>
        <dbReference type="Proteomes" id="UP000625551"/>
    </source>
</evidence>
<protein>
    <submittedName>
        <fullName evidence="7">Flippase-like domain-containing protein</fullName>
    </submittedName>
</protein>
<gene>
    <name evidence="7" type="ORF">H9Q13_07085</name>
</gene>
<dbReference type="InterPro" id="IPR022791">
    <property type="entry name" value="L-PG_synthase/AglD"/>
</dbReference>
<feature type="transmembrane region" description="Helical" evidence="6">
    <location>
        <begin position="80"/>
        <end position="99"/>
    </location>
</feature>
<keyword evidence="3 6" id="KW-0812">Transmembrane</keyword>
<feature type="transmembrane region" description="Helical" evidence="6">
    <location>
        <begin position="216"/>
        <end position="236"/>
    </location>
</feature>
<evidence type="ECO:0000256" key="3">
    <source>
        <dbReference type="ARBA" id="ARBA00022692"/>
    </source>
</evidence>
<feature type="transmembrane region" description="Helical" evidence="6">
    <location>
        <begin position="256"/>
        <end position="280"/>
    </location>
</feature>
<evidence type="ECO:0000256" key="4">
    <source>
        <dbReference type="ARBA" id="ARBA00022989"/>
    </source>
</evidence>
<evidence type="ECO:0000256" key="2">
    <source>
        <dbReference type="ARBA" id="ARBA00022475"/>
    </source>
</evidence>
<sequence>MDKKQVWDVLKTPLKLVVTGSLLYFVSQKIELEEVKGVYRQSEPLYLLLAVFTFFCSQIVSSFRLLGFFRAKGIDLTFKYNLKLYLLGMFYNLFLPGGIGGDGYKIYLLSSKFNFSTRTLLAAIFLDRLSGLWALSCLAALFLIFIPEIARSPILILTTLGTGTLMYLFVSIRLSGIALSTALAAHLKALLVQALQVATVMLILMALNFEGNYLPYLLTFLVSSLVAIFPLSVGGLGAREYVFVLAASLLQMDKNLAVTLSLTFYLVSAVVALGGVYFVFSSKEFSLIPGKKKPETEKEELAPVRNT</sequence>
<feature type="transmembrane region" description="Helical" evidence="6">
    <location>
        <begin position="190"/>
        <end position="209"/>
    </location>
</feature>
<dbReference type="Proteomes" id="UP000625551">
    <property type="component" value="Unassembled WGS sequence"/>
</dbReference>
<comment type="caution">
    <text evidence="7">The sequence shown here is derived from an EMBL/GenBank/DDBJ whole genome shotgun (WGS) entry which is preliminary data.</text>
</comment>
<keyword evidence="2" id="KW-1003">Cell membrane</keyword>
<comment type="subcellular location">
    <subcellularLocation>
        <location evidence="1">Cell membrane</location>
        <topology evidence="1">Multi-pass membrane protein</topology>
    </subcellularLocation>
</comment>
<dbReference type="PANTHER" id="PTHR40277:SF1">
    <property type="entry name" value="BLL5419 PROTEIN"/>
    <property type="match status" value="1"/>
</dbReference>
<keyword evidence="8" id="KW-1185">Reference proteome</keyword>
<proteinExistence type="predicted"/>
<feature type="transmembrane region" description="Helical" evidence="6">
    <location>
        <begin position="45"/>
        <end position="68"/>
    </location>
</feature>